<dbReference type="GO" id="GO:0005886">
    <property type="term" value="C:plasma membrane"/>
    <property type="evidence" value="ECO:0007669"/>
    <property type="project" value="UniProtKB-SubCell"/>
</dbReference>
<organism evidence="10 11">
    <name type="scientific">Enterococcus gallinarum</name>
    <dbReference type="NCBI Taxonomy" id="1353"/>
    <lineage>
        <taxon>Bacteria</taxon>
        <taxon>Bacillati</taxon>
        <taxon>Bacillota</taxon>
        <taxon>Bacilli</taxon>
        <taxon>Lactobacillales</taxon>
        <taxon>Enterococcaceae</taxon>
        <taxon>Enterococcus</taxon>
    </lineage>
</organism>
<evidence type="ECO:0000256" key="1">
    <source>
        <dbReference type="ARBA" id="ARBA00004202"/>
    </source>
</evidence>
<keyword evidence="6" id="KW-0777">Teichoic acid biosynthesis</keyword>
<evidence type="ECO:0000256" key="5">
    <source>
        <dbReference type="ARBA" id="ARBA00022729"/>
    </source>
</evidence>
<feature type="domain" description="Glycosyl transferase family 1" evidence="8">
    <location>
        <begin position="934"/>
        <end position="1071"/>
    </location>
</feature>
<dbReference type="GO" id="GO:0019350">
    <property type="term" value="P:teichoic acid biosynthetic process"/>
    <property type="evidence" value="ECO:0007669"/>
    <property type="project" value="UniProtKB-KW"/>
</dbReference>
<feature type="domain" description="GW" evidence="9">
    <location>
        <begin position="698"/>
        <end position="716"/>
    </location>
</feature>
<accession>A0A6I4X8D8</accession>
<dbReference type="Pfam" id="PF13457">
    <property type="entry name" value="GW"/>
    <property type="match status" value="2"/>
</dbReference>
<evidence type="ECO:0000313" key="10">
    <source>
        <dbReference type="EMBL" id="MXS24775.1"/>
    </source>
</evidence>
<dbReference type="AlphaFoldDB" id="A0A6I4X8D8"/>
<dbReference type="EMBL" id="WVTI01000001">
    <property type="protein sequence ID" value="MXS24775.1"/>
    <property type="molecule type" value="Genomic_DNA"/>
</dbReference>
<dbReference type="Gene3D" id="3.40.50.2000">
    <property type="entry name" value="Glycogen Phosphorylase B"/>
    <property type="match status" value="1"/>
</dbReference>
<evidence type="ECO:0000259" key="8">
    <source>
        <dbReference type="Pfam" id="PF00534"/>
    </source>
</evidence>
<evidence type="ECO:0000256" key="2">
    <source>
        <dbReference type="ARBA" id="ARBA00010488"/>
    </source>
</evidence>
<protein>
    <submittedName>
        <fullName evidence="10">Glycosyltransferase</fullName>
    </submittedName>
</protein>
<name>A0A6I4X8D8_ENTGA</name>
<dbReference type="CDD" id="cd03811">
    <property type="entry name" value="GT4_GT28_WabH-like"/>
    <property type="match status" value="1"/>
</dbReference>
<dbReference type="GO" id="GO:0016757">
    <property type="term" value="F:glycosyltransferase activity"/>
    <property type="evidence" value="ECO:0007669"/>
    <property type="project" value="InterPro"/>
</dbReference>
<dbReference type="InterPro" id="IPR001296">
    <property type="entry name" value="Glyco_trans_1"/>
</dbReference>
<dbReference type="PANTHER" id="PTHR37316:SF3">
    <property type="entry name" value="TEICHOIC ACID GLYCEROL-PHOSPHATE TRANSFERASE"/>
    <property type="match status" value="1"/>
</dbReference>
<dbReference type="Gene3D" id="3.40.50.11820">
    <property type="match status" value="1"/>
</dbReference>
<dbReference type="Proteomes" id="UP000439965">
    <property type="component" value="Unassembled WGS sequence"/>
</dbReference>
<gene>
    <name evidence="10" type="ORF">GTI89_01545</name>
</gene>
<dbReference type="RefSeq" id="WP_160805694.1">
    <property type="nucleotide sequence ID" value="NZ_WVTI01000001.1"/>
</dbReference>
<dbReference type="GO" id="GO:0047355">
    <property type="term" value="F:CDP-glycerol glycerophosphotransferase activity"/>
    <property type="evidence" value="ECO:0007669"/>
    <property type="project" value="InterPro"/>
</dbReference>
<dbReference type="InterPro" id="IPR051612">
    <property type="entry name" value="Teichoic_Acid_Biosynth"/>
</dbReference>
<keyword evidence="7" id="KW-0472">Membrane</keyword>
<dbReference type="SUPFAM" id="SSF82057">
    <property type="entry name" value="Prokaryotic SH3-related domain"/>
    <property type="match status" value="1"/>
</dbReference>
<keyword evidence="3" id="KW-1003">Cell membrane</keyword>
<keyword evidence="5" id="KW-0732">Signal</keyword>
<evidence type="ECO:0000256" key="3">
    <source>
        <dbReference type="ARBA" id="ARBA00022475"/>
    </source>
</evidence>
<keyword evidence="4 10" id="KW-0808">Transferase</keyword>
<reference evidence="10 11" key="1">
    <citation type="submission" date="2019-04" db="EMBL/GenBank/DDBJ databases">
        <title>Step-wise assembly of the neonatal virome modulated by breast feeding.</title>
        <authorList>
            <person name="Liang G."/>
            <person name="Bushman F."/>
        </authorList>
    </citation>
    <scope>NUCLEOTIDE SEQUENCE [LARGE SCALE GENOMIC DNA]</scope>
    <source>
        <strain evidence="10 11">E3404</strain>
    </source>
</reference>
<comment type="caution">
    <text evidence="10">The sequence shown here is derived from an EMBL/GenBank/DDBJ whole genome shotgun (WGS) entry which is preliminary data.</text>
</comment>
<dbReference type="Gene3D" id="2.30.30.170">
    <property type="match status" value="1"/>
</dbReference>
<dbReference type="Pfam" id="PF00534">
    <property type="entry name" value="Glycos_transf_1"/>
    <property type="match status" value="1"/>
</dbReference>
<dbReference type="InterPro" id="IPR025987">
    <property type="entry name" value="GW_dom"/>
</dbReference>
<evidence type="ECO:0000313" key="11">
    <source>
        <dbReference type="Proteomes" id="UP000439965"/>
    </source>
</evidence>
<dbReference type="InterPro" id="IPR043148">
    <property type="entry name" value="TagF_C"/>
</dbReference>
<comment type="subcellular location">
    <subcellularLocation>
        <location evidence="1">Cell membrane</location>
        <topology evidence="1">Peripheral membrane protein</topology>
    </subcellularLocation>
</comment>
<dbReference type="Gene3D" id="3.40.50.12580">
    <property type="match status" value="1"/>
</dbReference>
<evidence type="ECO:0000256" key="7">
    <source>
        <dbReference type="ARBA" id="ARBA00023136"/>
    </source>
</evidence>
<dbReference type="PANTHER" id="PTHR37316">
    <property type="entry name" value="TEICHOIC ACID GLYCEROL-PHOSPHATE PRIMASE"/>
    <property type="match status" value="1"/>
</dbReference>
<dbReference type="InterPro" id="IPR038200">
    <property type="entry name" value="GW_dom_sf"/>
</dbReference>
<dbReference type="SUPFAM" id="SSF53756">
    <property type="entry name" value="UDP-Glycosyltransferase/glycogen phosphorylase"/>
    <property type="match status" value="3"/>
</dbReference>
<proteinExistence type="inferred from homology"/>
<evidence type="ECO:0000256" key="6">
    <source>
        <dbReference type="ARBA" id="ARBA00022944"/>
    </source>
</evidence>
<dbReference type="InterPro" id="IPR007554">
    <property type="entry name" value="Glycerophosphate_synth"/>
</dbReference>
<comment type="similarity">
    <text evidence="2">Belongs to the CDP-glycerol glycerophosphotransferase family.</text>
</comment>
<dbReference type="Pfam" id="PF04464">
    <property type="entry name" value="Glyphos_transf"/>
    <property type="match status" value="1"/>
</dbReference>
<evidence type="ECO:0000259" key="9">
    <source>
        <dbReference type="Pfam" id="PF13457"/>
    </source>
</evidence>
<evidence type="ECO:0000256" key="4">
    <source>
        <dbReference type="ARBA" id="ARBA00022679"/>
    </source>
</evidence>
<feature type="domain" description="GW" evidence="9">
    <location>
        <begin position="738"/>
        <end position="802"/>
    </location>
</feature>
<dbReference type="InterPro" id="IPR043149">
    <property type="entry name" value="TagF_N"/>
</dbReference>
<sequence length="1102" mass="127207">MSAVGNIKLLINKVLNSFVSKNGSIASFYAKLSTIDIKKNTILYEVRDGQSIVDSPFAIFKYLVNDPDFAHYHHVWVINDLDYPTVNKIKASYKNVDFVVRNSKEYLKWLASAEYLVNNATFQSFFVKKKEQIYINTWHGTPLKYMGFDIPGNPAHSQNVVRNFLMADYILSPNAHTTEIFSKSYRLDGIFPGVILEGGYPRIDCTNSIQREVIKEELGELNLVFDDNLPTILYTPTWKGSSILNPSNDEEQIIKETYLLKDYFKGKYNVLVKVHPYIYKTLSRNERIKHILIPDSLDPNEVLSIVDLLITDYSSIFFDFLVTDKPIIFYVWDRDLYEADRGMYLSESVLPGPVAETVDELIDLIEKKDIFVDQYRQNYRLMKEKICNYQDGIVTKRYVERIFKKRKSEKIKEILLRNDLKKLIIYPGGMKNNGITTSFINLSNNIDYSKYDISIILNKPVSSEEIKNLNKINKNVRMLFRPGNSLFTRNELIRDYFIQLFSLKKGWRFLLPEKAYKREAARIVGNIAFDVAIDFSGYSFFWAKLIAFMNSNKRIIFQHNDLLSDSKKIINGKAPHKKNLPAVFSIYYLFDRILSVSKETMEINRKNLKEFITDGQIGYTTNTIDISKIMTSGSVDSSNPNANNQEISNFRFTGNIIAAKTYQVYTSLSLLEKGVYFSKTITEDDEIYVLASTFYNMKEYAKITVNGIYTGWIEKRFIQASNKGIQKEKTIIENRSMIATINCINDEMIYYSMSDLNSIRSPLKYLNNTYAYISKEQKINDTSYCYIENSNGEIGWINKNCLSNFHQTFHLRALINYFLNKNVKEKTIVLDKFQSIFIQGQFKNKTTIGWTEPEPIAGSEQVAIMFEKDDVALFTKKATINQKDYYCTNSAEGNKIWIEAKNIEEARVNSMEIQSNLIDERAKNQKRISGPTISSDSINLVNMGRLSPEKNQINLIKAIKQIIEDQKNVRLYILGEGPLKLEMKQLIKKLELEEHVFLLGHQEDPFSIMKQCDLFVFPSIYEGQPMVLLEALTLKLPVLATNIPANVSVLGEYSTTYIEGFSAEDIAQAILNRICKLNDTMRFSPEEYNSAALKSFYREIET</sequence>